<dbReference type="Proteomes" id="UP000004995">
    <property type="component" value="Unassembled WGS sequence"/>
</dbReference>
<name>K3XPX6_SETIT</name>
<reference evidence="3" key="1">
    <citation type="journal article" date="2012" name="Nat. Biotechnol.">
        <title>Reference genome sequence of the model plant Setaria.</title>
        <authorList>
            <person name="Bennetzen J.L."/>
            <person name="Schmutz J."/>
            <person name="Wang H."/>
            <person name="Percifield R."/>
            <person name="Hawkins J."/>
            <person name="Pontaroli A.C."/>
            <person name="Estep M."/>
            <person name="Feng L."/>
            <person name="Vaughn J.N."/>
            <person name="Grimwood J."/>
            <person name="Jenkins J."/>
            <person name="Barry K."/>
            <person name="Lindquist E."/>
            <person name="Hellsten U."/>
            <person name="Deshpande S."/>
            <person name="Wang X."/>
            <person name="Wu X."/>
            <person name="Mitros T."/>
            <person name="Triplett J."/>
            <person name="Yang X."/>
            <person name="Ye C.Y."/>
            <person name="Mauro-Herrera M."/>
            <person name="Wang L."/>
            <person name="Li P."/>
            <person name="Sharma M."/>
            <person name="Sharma R."/>
            <person name="Ronald P.C."/>
            <person name="Panaud O."/>
            <person name="Kellogg E.A."/>
            <person name="Brutnell T.P."/>
            <person name="Doust A.N."/>
            <person name="Tuskan G.A."/>
            <person name="Rokhsar D."/>
            <person name="Devos K.M."/>
        </authorList>
    </citation>
    <scope>NUCLEOTIDE SEQUENCE [LARGE SCALE GENOMIC DNA]</scope>
    <source>
        <strain evidence="3">cv. Yugu1</strain>
    </source>
</reference>
<dbReference type="EMBL" id="AGNK02003110">
    <property type="status" value="NOT_ANNOTATED_CDS"/>
    <property type="molecule type" value="Genomic_DNA"/>
</dbReference>
<dbReference type="HOGENOM" id="CLU_765927_0_0_1"/>
<dbReference type="Gramene" id="KQL05437">
    <property type="protein sequence ID" value="KQL05437"/>
    <property type="gene ID" value="SETIT_003956mg"/>
</dbReference>
<accession>K3XPX6</accession>
<feature type="compositionally biased region" description="Low complexity" evidence="1">
    <location>
        <begin position="27"/>
        <end position="45"/>
    </location>
</feature>
<evidence type="ECO:0000313" key="3">
    <source>
        <dbReference type="Proteomes" id="UP000004995"/>
    </source>
</evidence>
<proteinExistence type="predicted"/>
<dbReference type="EnsemblPlants" id="KQL05437">
    <property type="protein sequence ID" value="KQL05437"/>
    <property type="gene ID" value="SETIT_003956mg"/>
</dbReference>
<sequence>MSTLAWASSPPPVTQRGKQQGRQEPHAASPTSGSTATGSAADCSTPWEASSARVDDPAGTKPTTTASSPSRLCAVATNEVALERALVTVVVGIPPDLTLFDVQDYIMGHFGVEPGLFMVHLPYLEIFLVLFRDADVMMRWLMSTAQEILGSSCSIMIAMAPEMEFKANLKKFFVMVGCIHLDLLPIEKFMVAPIPAEWLDVQLYLRYRAVINILEVSDLHSTGRAPPGDSGTGPCWPAAPGGHRGSGPSSIDGSSEWPIGGPVARPSMGLVGRPAGTSSASSGGRCRTNHLVMATFGALAHALSPQPHPRSFLSGAFRVSTAPCHARLIGLVAVGSPPLLSASTPLSSWLLRQPPDLLPGPG</sequence>
<feature type="region of interest" description="Disordered" evidence="1">
    <location>
        <begin position="1"/>
        <end position="69"/>
    </location>
</feature>
<reference evidence="2" key="2">
    <citation type="submission" date="2018-08" db="UniProtKB">
        <authorList>
            <consortium name="EnsemblPlants"/>
        </authorList>
    </citation>
    <scope>IDENTIFICATION</scope>
    <source>
        <strain evidence="2">Yugu1</strain>
    </source>
</reference>
<dbReference type="AlphaFoldDB" id="K3XPX6"/>
<feature type="region of interest" description="Disordered" evidence="1">
    <location>
        <begin position="222"/>
        <end position="285"/>
    </location>
</feature>
<organism evidence="2 3">
    <name type="scientific">Setaria italica</name>
    <name type="common">Foxtail millet</name>
    <name type="synonym">Panicum italicum</name>
    <dbReference type="NCBI Taxonomy" id="4555"/>
    <lineage>
        <taxon>Eukaryota</taxon>
        <taxon>Viridiplantae</taxon>
        <taxon>Streptophyta</taxon>
        <taxon>Embryophyta</taxon>
        <taxon>Tracheophyta</taxon>
        <taxon>Spermatophyta</taxon>
        <taxon>Magnoliopsida</taxon>
        <taxon>Liliopsida</taxon>
        <taxon>Poales</taxon>
        <taxon>Poaceae</taxon>
        <taxon>PACMAD clade</taxon>
        <taxon>Panicoideae</taxon>
        <taxon>Panicodae</taxon>
        <taxon>Paniceae</taxon>
        <taxon>Cenchrinae</taxon>
        <taxon>Setaria</taxon>
    </lineage>
</organism>
<protein>
    <submittedName>
        <fullName evidence="2">Uncharacterized protein</fullName>
    </submittedName>
</protein>
<evidence type="ECO:0000313" key="2">
    <source>
        <dbReference type="EnsemblPlants" id="KQL05437"/>
    </source>
</evidence>
<keyword evidence="3" id="KW-1185">Reference proteome</keyword>
<evidence type="ECO:0000256" key="1">
    <source>
        <dbReference type="SAM" id="MobiDB-lite"/>
    </source>
</evidence>
<dbReference type="InParanoid" id="K3XPX6"/>